<sequence length="61" mass="5762">MNRATAVAAGAASGYGVAAFAAIAVLLQNISGSADIGVGVGAVFGAVTLFGTFAATNVTKT</sequence>
<dbReference type="Proteomes" id="UP000011550">
    <property type="component" value="Unassembled WGS sequence"/>
</dbReference>
<feature type="transmembrane region" description="Helical" evidence="1">
    <location>
        <begin position="34"/>
        <end position="55"/>
    </location>
</feature>
<evidence type="ECO:0000256" key="1">
    <source>
        <dbReference type="SAM" id="Phobius"/>
    </source>
</evidence>
<dbReference type="PATRIC" id="fig|662479.7.peg.2464"/>
<feature type="transmembrane region" description="Helical" evidence="1">
    <location>
        <begin position="6"/>
        <end position="27"/>
    </location>
</feature>
<dbReference type="RefSeq" id="WP_008320760.1">
    <property type="nucleotide sequence ID" value="NZ_AOLN01000017.1"/>
</dbReference>
<keyword evidence="3" id="KW-1185">Reference proteome</keyword>
<dbReference type="EMBL" id="AOLN01000017">
    <property type="protein sequence ID" value="ELZ92872.1"/>
    <property type="molecule type" value="Genomic_DNA"/>
</dbReference>
<evidence type="ECO:0000313" key="3">
    <source>
        <dbReference type="Proteomes" id="UP000011550"/>
    </source>
</evidence>
<keyword evidence="1" id="KW-0472">Membrane</keyword>
<protein>
    <submittedName>
        <fullName evidence="2">Uncharacterized protein</fullName>
    </submittedName>
</protein>
<keyword evidence="1" id="KW-1133">Transmembrane helix</keyword>
<keyword evidence="1" id="KW-0812">Transmembrane</keyword>
<gene>
    <name evidence="2" type="ORF">C440_12164</name>
</gene>
<organism evidence="2 3">
    <name type="scientific">Haloferax mucosum ATCC BAA-1512</name>
    <dbReference type="NCBI Taxonomy" id="662479"/>
    <lineage>
        <taxon>Archaea</taxon>
        <taxon>Methanobacteriati</taxon>
        <taxon>Methanobacteriota</taxon>
        <taxon>Stenosarchaea group</taxon>
        <taxon>Halobacteria</taxon>
        <taxon>Halobacteriales</taxon>
        <taxon>Haloferacaceae</taxon>
        <taxon>Haloferax</taxon>
    </lineage>
</organism>
<dbReference type="AlphaFoldDB" id="M0IA13"/>
<comment type="caution">
    <text evidence="2">The sequence shown here is derived from an EMBL/GenBank/DDBJ whole genome shotgun (WGS) entry which is preliminary data.</text>
</comment>
<name>M0IA13_9EURY</name>
<evidence type="ECO:0000313" key="2">
    <source>
        <dbReference type="EMBL" id="ELZ92872.1"/>
    </source>
</evidence>
<accession>M0IA13</accession>
<reference evidence="2 3" key="1">
    <citation type="journal article" date="2014" name="PLoS Genet.">
        <title>Phylogenetically driven sequencing of extremely halophilic archaea reveals strategies for static and dynamic osmo-response.</title>
        <authorList>
            <person name="Becker E.A."/>
            <person name="Seitzer P.M."/>
            <person name="Tritt A."/>
            <person name="Larsen D."/>
            <person name="Krusor M."/>
            <person name="Yao A.I."/>
            <person name="Wu D."/>
            <person name="Madern D."/>
            <person name="Eisen J.A."/>
            <person name="Darling A.E."/>
            <person name="Facciotti M.T."/>
        </authorList>
    </citation>
    <scope>NUCLEOTIDE SEQUENCE [LARGE SCALE GENOMIC DNA]</scope>
    <source>
        <strain evidence="2 3">ATCC BAA-1512</strain>
    </source>
</reference>
<proteinExistence type="predicted"/>